<feature type="transmembrane region" description="Helical" evidence="5">
    <location>
        <begin position="42"/>
        <end position="65"/>
    </location>
</feature>
<dbReference type="Proteomes" id="UP000184694">
    <property type="component" value="Unassembled WGS sequence"/>
</dbReference>
<dbReference type="GO" id="GO:0007165">
    <property type="term" value="P:signal transduction"/>
    <property type="evidence" value="ECO:0007669"/>
    <property type="project" value="UniProtKB-KW"/>
</dbReference>
<organism evidence="8 9">
    <name type="scientific">Halodesulfovibrio marinisediminis DSM 17456</name>
    <dbReference type="NCBI Taxonomy" id="1121457"/>
    <lineage>
        <taxon>Bacteria</taxon>
        <taxon>Pseudomonadati</taxon>
        <taxon>Thermodesulfobacteriota</taxon>
        <taxon>Desulfovibrionia</taxon>
        <taxon>Desulfovibrionales</taxon>
        <taxon>Desulfovibrionaceae</taxon>
        <taxon>Halodesulfovibrio</taxon>
    </lineage>
</organism>
<gene>
    <name evidence="8" type="ORF">SAMN02745161_1361</name>
</gene>
<evidence type="ECO:0000256" key="1">
    <source>
        <dbReference type="ARBA" id="ARBA00004370"/>
    </source>
</evidence>
<evidence type="ECO:0000313" key="8">
    <source>
        <dbReference type="EMBL" id="SIN95738.1"/>
    </source>
</evidence>
<dbReference type="InterPro" id="IPR004089">
    <property type="entry name" value="MCPsignal_dom"/>
</dbReference>
<dbReference type="GO" id="GO:0006935">
    <property type="term" value="P:chemotaxis"/>
    <property type="evidence" value="ECO:0007669"/>
    <property type="project" value="InterPro"/>
</dbReference>
<dbReference type="Gene3D" id="3.30.450.20">
    <property type="entry name" value="PAS domain"/>
    <property type="match status" value="1"/>
</dbReference>
<evidence type="ECO:0000259" key="7">
    <source>
        <dbReference type="PROSITE" id="PS50113"/>
    </source>
</evidence>
<dbReference type="EMBL" id="FSRG01000004">
    <property type="protein sequence ID" value="SIN95738.1"/>
    <property type="molecule type" value="Genomic_DNA"/>
</dbReference>
<dbReference type="Pfam" id="PF00015">
    <property type="entry name" value="MCPsignal"/>
    <property type="match status" value="1"/>
</dbReference>
<dbReference type="PANTHER" id="PTHR32089:SF112">
    <property type="entry name" value="LYSOZYME-LIKE PROTEIN-RELATED"/>
    <property type="match status" value="1"/>
</dbReference>
<dbReference type="PANTHER" id="PTHR32089">
    <property type="entry name" value="METHYL-ACCEPTING CHEMOTAXIS PROTEIN MCPB"/>
    <property type="match status" value="1"/>
</dbReference>
<dbReference type="STRING" id="1121457.SAMN02745161_1361"/>
<dbReference type="PROSITE" id="PS50113">
    <property type="entry name" value="PAC"/>
    <property type="match status" value="1"/>
</dbReference>
<feature type="domain" description="Methyl-accepting transducer" evidence="6">
    <location>
        <begin position="256"/>
        <end position="492"/>
    </location>
</feature>
<evidence type="ECO:0000256" key="4">
    <source>
        <dbReference type="PROSITE-ProRule" id="PRU00284"/>
    </source>
</evidence>
<sequence length="528" mass="56458">MGKFSLKMQVVLIAASALLSLGVGYGFLYAGADGASVSMGTVHTSLLVTGGLFSLLVLPLVFVTISTQRTAGGAIREKCKQVCGGDYSVAFPFSQSPDLAALERDLEAMFSSMKHRLGFAQGVLSGIDTPFVVVDTNEVLTYTNDSLLFILEQDGKPEDYYGQNVAHFFYGDSSRRTVLADSLEKHIVTKREVVLTGRKGGQRKIYINASPLFDLNGDLMGALCIYQDLTALRQREEEILSKNEQIASAVRESEDVSDDVARIAQDISTKMEETSLAVSRQTERAMETATAMEQMNAAVTEVAQNASNAAEQAISARDKADQGSQVVREAIEAIDEVARLSHQLHDDMSSLGQQAEGIGTVMNVITDIADQTNLLALNAAIEAARAGEAGRGFAVVADEVRKLAEKTMQATKEVGDAITAIQTGAQRNLESVTEAASAVSRSRELSGASGEVLNQIVELVNDSTDQVQAIATAADEQAATSDHINRSVDEVRTISEQSAGEIVTASHGVRELSVMARQLREIIQAIGS</sequence>
<keyword evidence="5" id="KW-0812">Transmembrane</keyword>
<dbReference type="SUPFAM" id="SSF58104">
    <property type="entry name" value="Methyl-accepting chemotaxis protein (MCP) signaling domain"/>
    <property type="match status" value="1"/>
</dbReference>
<dbReference type="InterPro" id="IPR004090">
    <property type="entry name" value="Chemotax_Me-accpt_rcpt"/>
</dbReference>
<dbReference type="GO" id="GO:0016020">
    <property type="term" value="C:membrane"/>
    <property type="evidence" value="ECO:0007669"/>
    <property type="project" value="UniProtKB-SubCell"/>
</dbReference>
<keyword evidence="2 4" id="KW-0807">Transducer</keyword>
<dbReference type="GO" id="GO:0004888">
    <property type="term" value="F:transmembrane signaling receptor activity"/>
    <property type="evidence" value="ECO:0007669"/>
    <property type="project" value="InterPro"/>
</dbReference>
<dbReference type="PRINTS" id="PR00260">
    <property type="entry name" value="CHEMTRNSDUCR"/>
</dbReference>
<keyword evidence="9" id="KW-1185">Reference proteome</keyword>
<comment type="similarity">
    <text evidence="3">Belongs to the methyl-accepting chemotaxis (MCP) protein family.</text>
</comment>
<dbReference type="AlphaFoldDB" id="A0A1N6FKE9"/>
<dbReference type="SUPFAM" id="SSF55785">
    <property type="entry name" value="PYP-like sensor domain (PAS domain)"/>
    <property type="match status" value="1"/>
</dbReference>
<dbReference type="CDD" id="cd11386">
    <property type="entry name" value="MCP_signal"/>
    <property type="match status" value="1"/>
</dbReference>
<dbReference type="RefSeq" id="WP_074216185.1">
    <property type="nucleotide sequence ID" value="NZ_FSRG01000004.1"/>
</dbReference>
<evidence type="ECO:0000256" key="2">
    <source>
        <dbReference type="ARBA" id="ARBA00023224"/>
    </source>
</evidence>
<proteinExistence type="inferred from homology"/>
<dbReference type="InterPro" id="IPR000700">
    <property type="entry name" value="PAS-assoc_C"/>
</dbReference>
<dbReference type="Pfam" id="PF13426">
    <property type="entry name" value="PAS_9"/>
    <property type="match status" value="1"/>
</dbReference>
<keyword evidence="5" id="KW-0472">Membrane</keyword>
<comment type="subcellular location">
    <subcellularLocation>
        <location evidence="1">Membrane</location>
    </subcellularLocation>
</comment>
<dbReference type="FunFam" id="1.10.287.950:FF:000001">
    <property type="entry name" value="Methyl-accepting chemotaxis sensory transducer"/>
    <property type="match status" value="1"/>
</dbReference>
<name>A0A1N6FKE9_9BACT</name>
<feature type="domain" description="PAC" evidence="7">
    <location>
        <begin position="189"/>
        <end position="241"/>
    </location>
</feature>
<evidence type="ECO:0000313" key="9">
    <source>
        <dbReference type="Proteomes" id="UP000184694"/>
    </source>
</evidence>
<accession>A0A1N6FKE9</accession>
<dbReference type="OrthoDB" id="9816383at2"/>
<dbReference type="SMART" id="SM00283">
    <property type="entry name" value="MA"/>
    <property type="match status" value="1"/>
</dbReference>
<evidence type="ECO:0000256" key="5">
    <source>
        <dbReference type="SAM" id="Phobius"/>
    </source>
</evidence>
<dbReference type="InterPro" id="IPR000014">
    <property type="entry name" value="PAS"/>
</dbReference>
<protein>
    <submittedName>
        <fullName evidence="8">Methyl-accepting chemotaxis protein</fullName>
    </submittedName>
</protein>
<evidence type="ECO:0000256" key="3">
    <source>
        <dbReference type="ARBA" id="ARBA00029447"/>
    </source>
</evidence>
<reference evidence="9" key="1">
    <citation type="submission" date="2016-11" db="EMBL/GenBank/DDBJ databases">
        <authorList>
            <person name="Varghese N."/>
            <person name="Submissions S."/>
        </authorList>
    </citation>
    <scope>NUCLEOTIDE SEQUENCE [LARGE SCALE GENOMIC DNA]</scope>
    <source>
        <strain evidence="9">DSM 17456</strain>
    </source>
</reference>
<evidence type="ECO:0000259" key="6">
    <source>
        <dbReference type="PROSITE" id="PS50111"/>
    </source>
</evidence>
<dbReference type="PROSITE" id="PS50111">
    <property type="entry name" value="CHEMOTAXIS_TRANSDUC_2"/>
    <property type="match status" value="1"/>
</dbReference>
<dbReference type="InterPro" id="IPR035965">
    <property type="entry name" value="PAS-like_dom_sf"/>
</dbReference>
<keyword evidence="5" id="KW-1133">Transmembrane helix</keyword>
<dbReference type="Gene3D" id="1.10.287.950">
    <property type="entry name" value="Methyl-accepting chemotaxis protein"/>
    <property type="match status" value="1"/>
</dbReference>